<evidence type="ECO:0000313" key="1">
    <source>
        <dbReference type="EMBL" id="KAK9277774.1"/>
    </source>
</evidence>
<dbReference type="Proteomes" id="UP001415857">
    <property type="component" value="Unassembled WGS sequence"/>
</dbReference>
<dbReference type="EMBL" id="JBBPBK010000010">
    <property type="protein sequence ID" value="KAK9277774.1"/>
    <property type="molecule type" value="Genomic_DNA"/>
</dbReference>
<sequence length="77" mass="8235">MKSQINHIPSDEEDVVRCEELEGGGASCLLGVDVVVVDVGKGGGDEGGGDKTRLVWARPHQYNKGVNGLIKQDELYP</sequence>
<evidence type="ECO:0000313" key="2">
    <source>
        <dbReference type="Proteomes" id="UP001415857"/>
    </source>
</evidence>
<gene>
    <name evidence="1" type="ORF">L1049_007321</name>
</gene>
<accession>A0AAP0RH11</accession>
<name>A0AAP0RH11_LIQFO</name>
<organism evidence="1 2">
    <name type="scientific">Liquidambar formosana</name>
    <name type="common">Formosan gum</name>
    <dbReference type="NCBI Taxonomy" id="63359"/>
    <lineage>
        <taxon>Eukaryota</taxon>
        <taxon>Viridiplantae</taxon>
        <taxon>Streptophyta</taxon>
        <taxon>Embryophyta</taxon>
        <taxon>Tracheophyta</taxon>
        <taxon>Spermatophyta</taxon>
        <taxon>Magnoliopsida</taxon>
        <taxon>eudicotyledons</taxon>
        <taxon>Gunneridae</taxon>
        <taxon>Pentapetalae</taxon>
        <taxon>Saxifragales</taxon>
        <taxon>Altingiaceae</taxon>
        <taxon>Liquidambar</taxon>
    </lineage>
</organism>
<protein>
    <submittedName>
        <fullName evidence="1">Uncharacterized protein</fullName>
    </submittedName>
</protein>
<proteinExistence type="predicted"/>
<comment type="caution">
    <text evidence="1">The sequence shown here is derived from an EMBL/GenBank/DDBJ whole genome shotgun (WGS) entry which is preliminary data.</text>
</comment>
<dbReference type="AlphaFoldDB" id="A0AAP0RH11"/>
<reference evidence="1 2" key="1">
    <citation type="journal article" date="2024" name="Plant J.">
        <title>Genome sequences and population genomics reveal climatic adaptation and genomic divergence between two closely related sweetgum species.</title>
        <authorList>
            <person name="Xu W.Q."/>
            <person name="Ren C.Q."/>
            <person name="Zhang X.Y."/>
            <person name="Comes H.P."/>
            <person name="Liu X.H."/>
            <person name="Li Y.G."/>
            <person name="Kettle C.J."/>
            <person name="Jalonen R."/>
            <person name="Gaisberger H."/>
            <person name="Ma Y.Z."/>
            <person name="Qiu Y.X."/>
        </authorList>
    </citation>
    <scope>NUCLEOTIDE SEQUENCE [LARGE SCALE GENOMIC DNA]</scope>
    <source>
        <strain evidence="1">Hangzhou</strain>
    </source>
</reference>
<keyword evidence="2" id="KW-1185">Reference proteome</keyword>